<evidence type="ECO:0008006" key="3">
    <source>
        <dbReference type="Google" id="ProtNLM"/>
    </source>
</evidence>
<comment type="caution">
    <text evidence="2">The sequence shown here is derived from an EMBL/GenBank/DDBJ whole genome shotgun (WGS) entry which is preliminary data.</text>
</comment>
<accession>A0A7V0T530</accession>
<dbReference type="EMBL" id="DSBX01000057">
    <property type="protein sequence ID" value="HDQ98956.1"/>
    <property type="molecule type" value="Genomic_DNA"/>
</dbReference>
<sequence length="107" mass="12002">MRTLRTIFFVLLGFAVTATYLFQRDVSLRLVRRQARQEARLRVLGEERDRLRADCQLLTSFGRVDSVWQAASRSRRIGAGLRTDAPPLAPAPDPDQPEAVAAAGRTH</sequence>
<reference evidence="2" key="1">
    <citation type="journal article" date="2020" name="mSystems">
        <title>Genome- and Community-Level Interaction Insights into Carbon Utilization and Element Cycling Functions of Hydrothermarchaeota in Hydrothermal Sediment.</title>
        <authorList>
            <person name="Zhou Z."/>
            <person name="Liu Y."/>
            <person name="Xu W."/>
            <person name="Pan J."/>
            <person name="Luo Z.H."/>
            <person name="Li M."/>
        </authorList>
    </citation>
    <scope>NUCLEOTIDE SEQUENCE [LARGE SCALE GENOMIC DNA]</scope>
    <source>
        <strain evidence="2">SpSt-1182</strain>
    </source>
</reference>
<name>A0A7V0T530_UNCW3</name>
<evidence type="ECO:0000256" key="1">
    <source>
        <dbReference type="SAM" id="MobiDB-lite"/>
    </source>
</evidence>
<organism evidence="2">
    <name type="scientific">candidate division WOR-3 bacterium</name>
    <dbReference type="NCBI Taxonomy" id="2052148"/>
    <lineage>
        <taxon>Bacteria</taxon>
        <taxon>Bacteria division WOR-3</taxon>
    </lineage>
</organism>
<gene>
    <name evidence="2" type="ORF">ENN51_01525</name>
</gene>
<protein>
    <recommendedName>
        <fullName evidence="3">Cell division protein FtsL</fullName>
    </recommendedName>
</protein>
<dbReference type="Proteomes" id="UP000885672">
    <property type="component" value="Unassembled WGS sequence"/>
</dbReference>
<dbReference type="AlphaFoldDB" id="A0A7V0T530"/>
<feature type="compositionally biased region" description="Low complexity" evidence="1">
    <location>
        <begin position="97"/>
        <end position="107"/>
    </location>
</feature>
<feature type="region of interest" description="Disordered" evidence="1">
    <location>
        <begin position="78"/>
        <end position="107"/>
    </location>
</feature>
<proteinExistence type="predicted"/>
<evidence type="ECO:0000313" key="2">
    <source>
        <dbReference type="EMBL" id="HDQ98956.1"/>
    </source>
</evidence>